<feature type="domain" description="Reverse transcriptase zinc-binding" evidence="4">
    <location>
        <begin position="389"/>
        <end position="429"/>
    </location>
</feature>
<accession>A0AAF1B7Q8</accession>
<dbReference type="AlphaFoldDB" id="A0AAF1B7Q8"/>
<reference evidence="5" key="2">
    <citation type="submission" date="2022-03" db="EMBL/GenBank/DDBJ databases">
        <title>Draft title - Genomic analysis of global carrot germplasm unveils the trajectory of domestication and the origin of high carotenoid orange carrot.</title>
        <authorList>
            <person name="Iorizzo M."/>
            <person name="Ellison S."/>
            <person name="Senalik D."/>
            <person name="Macko-Podgorni A."/>
            <person name="Grzebelus D."/>
            <person name="Bostan H."/>
            <person name="Rolling W."/>
            <person name="Curaba J."/>
            <person name="Simon P."/>
        </authorList>
    </citation>
    <scope>NUCLEOTIDE SEQUENCE</scope>
    <source>
        <tissue evidence="5">Leaf</tissue>
    </source>
</reference>
<evidence type="ECO:0000313" key="5">
    <source>
        <dbReference type="EMBL" id="WOH06937.1"/>
    </source>
</evidence>
<dbReference type="InterPro" id="IPR036691">
    <property type="entry name" value="Endo/exonu/phosph_ase_sf"/>
</dbReference>
<organism evidence="5 6">
    <name type="scientific">Daucus carota subsp. sativus</name>
    <name type="common">Carrot</name>
    <dbReference type="NCBI Taxonomy" id="79200"/>
    <lineage>
        <taxon>Eukaryota</taxon>
        <taxon>Viridiplantae</taxon>
        <taxon>Streptophyta</taxon>
        <taxon>Embryophyta</taxon>
        <taxon>Tracheophyta</taxon>
        <taxon>Spermatophyta</taxon>
        <taxon>Magnoliopsida</taxon>
        <taxon>eudicotyledons</taxon>
        <taxon>Gunneridae</taxon>
        <taxon>Pentapetalae</taxon>
        <taxon>asterids</taxon>
        <taxon>campanulids</taxon>
        <taxon>Apiales</taxon>
        <taxon>Apiaceae</taxon>
        <taxon>Apioideae</taxon>
        <taxon>Scandiceae</taxon>
        <taxon>Daucinae</taxon>
        <taxon>Daucus</taxon>
        <taxon>Daucus sect. Daucus</taxon>
    </lineage>
</organism>
<dbReference type="PANTHER" id="PTHR33710:SF71">
    <property type="entry name" value="ENDONUCLEASE_EXONUCLEASE_PHOSPHATASE DOMAIN-CONTAINING PROTEIN"/>
    <property type="match status" value="1"/>
</dbReference>
<dbReference type="InterPro" id="IPR005135">
    <property type="entry name" value="Endo/exonuclease/phosphatase"/>
</dbReference>
<gene>
    <name evidence="5" type="ORF">DCAR_0626366</name>
</gene>
<feature type="region of interest" description="Disordered" evidence="1">
    <location>
        <begin position="49"/>
        <end position="71"/>
    </location>
</feature>
<dbReference type="Pfam" id="PF03372">
    <property type="entry name" value="Exo_endo_phos"/>
    <property type="match status" value="1"/>
</dbReference>
<dbReference type="EMBL" id="CP093348">
    <property type="protein sequence ID" value="WOH06937.1"/>
    <property type="molecule type" value="Genomic_DNA"/>
</dbReference>
<dbReference type="InterPro" id="IPR012337">
    <property type="entry name" value="RNaseH-like_sf"/>
</dbReference>
<dbReference type="Gene3D" id="3.60.10.10">
    <property type="entry name" value="Endonuclease/exonuclease/phosphatase"/>
    <property type="match status" value="1"/>
</dbReference>
<dbReference type="Pfam" id="PF13966">
    <property type="entry name" value="zf-RVT"/>
    <property type="match status" value="1"/>
</dbReference>
<sequence>MKGFLNFVMNVVVLDMMKIVANIKSIMLKQKIMELNCSIAKLSLKRKSLEDNDDDDDAGPAKRSKSKNIGHAHMVETPTRAMLILSWNCQGVGRPRTISYLRGLIRVHRPTVVFVMETKNKQRKLDRIRRSINMPNAYYVDPAGQSGGLALWWLDSINLLVSVADKTGGNSDISKSIEELQGFINDANLLEIPFKGVNYSWTNNREESHNIRERIDRVLVNADWMELYPLCLLSHEPLIGSDHTPLLLNTEPRKHFHKRFRFETMWTRSDQCEAIIKHSWKQGIDCPPDSLQANLGSCPFNSNSFVSDFITAGRWNVNKLRIYVSDEAILDIQSIPLSLTDVNDRLVWHYSSKGTYTVKSGYNIALKLREDGLHQSDCFSHQASSSLVPDKSFWNLIWSISAQPKLKNFMWRICTNAIATRENLFKRKCSPFVGWSIWLARNKFVFDNVPVCPNSVLKASCSAQSEFSSLLQVSCPESRCCVSATSPLQSELIAIREACLIIRHHHLFNACIESDCKSAISFCSTESAPPWDSAVLIEDIRSIVATFHIWILFVPRSCNGAAHWVAHQACLKNLPPNWVFDPPDQLSSLLRSDSGSCS</sequence>
<reference evidence="5" key="1">
    <citation type="journal article" date="2016" name="Nat. Genet.">
        <title>A high-quality carrot genome assembly provides new insights into carotenoid accumulation and asterid genome evolution.</title>
        <authorList>
            <person name="Iorizzo M."/>
            <person name="Ellison S."/>
            <person name="Senalik D."/>
            <person name="Zeng P."/>
            <person name="Satapoomin P."/>
            <person name="Huang J."/>
            <person name="Bowman M."/>
            <person name="Iovene M."/>
            <person name="Sanseverino W."/>
            <person name="Cavagnaro P."/>
            <person name="Yildiz M."/>
            <person name="Macko-Podgorni A."/>
            <person name="Moranska E."/>
            <person name="Grzebelus E."/>
            <person name="Grzebelus D."/>
            <person name="Ashrafi H."/>
            <person name="Zheng Z."/>
            <person name="Cheng S."/>
            <person name="Spooner D."/>
            <person name="Van Deynze A."/>
            <person name="Simon P."/>
        </authorList>
    </citation>
    <scope>NUCLEOTIDE SEQUENCE</scope>
    <source>
        <tissue evidence="5">Leaf</tissue>
    </source>
</reference>
<dbReference type="SUPFAM" id="SSF56219">
    <property type="entry name" value="DNase I-like"/>
    <property type="match status" value="1"/>
</dbReference>
<dbReference type="InterPro" id="IPR026960">
    <property type="entry name" value="RVT-Znf"/>
</dbReference>
<feature type="domain" description="RNase H type-1" evidence="3">
    <location>
        <begin position="483"/>
        <end position="569"/>
    </location>
</feature>
<feature type="domain" description="Endonuclease/exonuclease/phosphatase" evidence="2">
    <location>
        <begin position="85"/>
        <end position="153"/>
    </location>
</feature>
<evidence type="ECO:0008006" key="7">
    <source>
        <dbReference type="Google" id="ProtNLM"/>
    </source>
</evidence>
<evidence type="ECO:0000259" key="4">
    <source>
        <dbReference type="Pfam" id="PF13966"/>
    </source>
</evidence>
<name>A0AAF1B7Q8_DAUCS</name>
<evidence type="ECO:0000259" key="2">
    <source>
        <dbReference type="Pfam" id="PF03372"/>
    </source>
</evidence>
<dbReference type="SUPFAM" id="SSF53098">
    <property type="entry name" value="Ribonuclease H-like"/>
    <property type="match status" value="1"/>
</dbReference>
<evidence type="ECO:0000313" key="6">
    <source>
        <dbReference type="Proteomes" id="UP000077755"/>
    </source>
</evidence>
<dbReference type="GO" id="GO:0003676">
    <property type="term" value="F:nucleic acid binding"/>
    <property type="evidence" value="ECO:0007669"/>
    <property type="project" value="InterPro"/>
</dbReference>
<protein>
    <recommendedName>
        <fullName evidence="7">Reverse transcriptase zinc-binding domain-containing protein</fullName>
    </recommendedName>
</protein>
<dbReference type="InterPro" id="IPR044730">
    <property type="entry name" value="RNase_H-like_dom_plant"/>
</dbReference>
<dbReference type="CDD" id="cd06222">
    <property type="entry name" value="RNase_H_like"/>
    <property type="match status" value="1"/>
</dbReference>
<evidence type="ECO:0000256" key="1">
    <source>
        <dbReference type="SAM" id="MobiDB-lite"/>
    </source>
</evidence>
<dbReference type="Pfam" id="PF13456">
    <property type="entry name" value="RVT_3"/>
    <property type="match status" value="1"/>
</dbReference>
<dbReference type="GO" id="GO:0004523">
    <property type="term" value="F:RNA-DNA hybrid ribonuclease activity"/>
    <property type="evidence" value="ECO:0007669"/>
    <property type="project" value="InterPro"/>
</dbReference>
<dbReference type="InterPro" id="IPR002156">
    <property type="entry name" value="RNaseH_domain"/>
</dbReference>
<dbReference type="Proteomes" id="UP000077755">
    <property type="component" value="Chromosome 6"/>
</dbReference>
<keyword evidence="6" id="KW-1185">Reference proteome</keyword>
<dbReference type="PANTHER" id="PTHR33710">
    <property type="entry name" value="BNAC02G09200D PROTEIN"/>
    <property type="match status" value="1"/>
</dbReference>
<proteinExistence type="predicted"/>
<evidence type="ECO:0000259" key="3">
    <source>
        <dbReference type="Pfam" id="PF13456"/>
    </source>
</evidence>